<reference evidence="2 3" key="1">
    <citation type="submission" date="2017-02" db="EMBL/GenBank/DDBJ databases">
        <authorList>
            <person name="Peterson S.W."/>
        </authorList>
    </citation>
    <scope>NUCLEOTIDE SEQUENCE [LARGE SCALE GENOMIC DNA]</scope>
    <source>
        <strain evidence="2 3">USBA 369</strain>
    </source>
</reference>
<evidence type="ECO:0000259" key="1">
    <source>
        <dbReference type="Pfam" id="PF08410"/>
    </source>
</evidence>
<organism evidence="2 3">
    <name type="scientific">Consotaella salsifontis</name>
    <dbReference type="NCBI Taxonomy" id="1365950"/>
    <lineage>
        <taxon>Bacteria</taxon>
        <taxon>Pseudomonadati</taxon>
        <taxon>Pseudomonadota</taxon>
        <taxon>Alphaproteobacteria</taxon>
        <taxon>Hyphomicrobiales</taxon>
        <taxon>Aurantimonadaceae</taxon>
        <taxon>Consotaella</taxon>
    </lineage>
</organism>
<dbReference type="Proteomes" id="UP000190135">
    <property type="component" value="Unassembled WGS sequence"/>
</dbReference>
<keyword evidence="3" id="KW-1185">Reference proteome</keyword>
<dbReference type="OrthoDB" id="9809803at2"/>
<name>A0A1T4QXW8_9HYPH</name>
<gene>
    <name evidence="2" type="ORF">SAMN05428963_105334</name>
</gene>
<dbReference type="STRING" id="1365950.SAMN05428963_105334"/>
<dbReference type="InterPro" id="IPR013619">
    <property type="entry name" value="DUF1737"/>
</dbReference>
<feature type="domain" description="DUF1737" evidence="1">
    <location>
        <begin position="1"/>
        <end position="53"/>
    </location>
</feature>
<dbReference type="RefSeq" id="WP_078708203.1">
    <property type="nucleotide sequence ID" value="NZ_FUXL01000005.1"/>
</dbReference>
<evidence type="ECO:0000313" key="2">
    <source>
        <dbReference type="EMBL" id="SKA08554.1"/>
    </source>
</evidence>
<protein>
    <recommendedName>
        <fullName evidence="1">DUF1737 domain-containing protein</fullName>
    </recommendedName>
</protein>
<dbReference type="AlphaFoldDB" id="A0A1T4QXW8"/>
<proteinExistence type="predicted"/>
<dbReference type="EMBL" id="FUXL01000005">
    <property type="protein sequence ID" value="SKA08554.1"/>
    <property type="molecule type" value="Genomic_DNA"/>
</dbReference>
<evidence type="ECO:0000313" key="3">
    <source>
        <dbReference type="Proteomes" id="UP000190135"/>
    </source>
</evidence>
<dbReference type="Pfam" id="PF08410">
    <property type="entry name" value="DUF1737"/>
    <property type="match status" value="1"/>
</dbReference>
<accession>A0A1T4QXW8</accession>
<sequence>MKLYRFLTGPDDANFCHRVTAALNAGWELSGSPSYAYDAEGKVMRCGQAVVKEVLGKEYTPDMKLGEQ</sequence>